<reference evidence="6 7" key="1">
    <citation type="submission" date="2019-03" db="EMBL/GenBank/DDBJ databases">
        <title>Genomic Encyclopedia of Type Strains, Phase IV (KMG-IV): sequencing the most valuable type-strain genomes for metagenomic binning, comparative biology and taxonomic classification.</title>
        <authorList>
            <person name="Goeker M."/>
        </authorList>
    </citation>
    <scope>NUCLEOTIDE SEQUENCE [LARGE SCALE GENOMIC DNA]</scope>
    <source>
        <strain evidence="6 7">DSM 13328</strain>
    </source>
</reference>
<organism evidence="6 7">
    <name type="scientific">Methanimicrococcus blatticola</name>
    <dbReference type="NCBI Taxonomy" id="91560"/>
    <lineage>
        <taxon>Archaea</taxon>
        <taxon>Methanobacteriati</taxon>
        <taxon>Methanobacteriota</taxon>
        <taxon>Stenosarchaea group</taxon>
        <taxon>Methanomicrobia</taxon>
        <taxon>Methanosarcinales</taxon>
        <taxon>Methanosarcinaceae</taxon>
        <taxon>Methanimicrococcus</taxon>
    </lineage>
</organism>
<dbReference type="GO" id="GO:0003746">
    <property type="term" value="F:translation elongation factor activity"/>
    <property type="evidence" value="ECO:0007669"/>
    <property type="project" value="InterPro"/>
</dbReference>
<dbReference type="InterPro" id="IPR006645">
    <property type="entry name" value="NGN-like_dom"/>
</dbReference>
<evidence type="ECO:0000256" key="1">
    <source>
        <dbReference type="ARBA" id="ARBA00023015"/>
    </source>
</evidence>
<keyword evidence="2 3" id="KW-0804">Transcription</keyword>
<protein>
    <recommendedName>
        <fullName evidence="3 4">Transcription elongation factor Spt5</fullName>
    </recommendedName>
</protein>
<dbReference type="GO" id="GO:0006355">
    <property type="term" value="P:regulation of DNA-templated transcription"/>
    <property type="evidence" value="ECO:0007669"/>
    <property type="project" value="UniProtKB-UniRule"/>
</dbReference>
<keyword evidence="1 3" id="KW-0805">Transcription regulation</keyword>
<dbReference type="InterPro" id="IPR008991">
    <property type="entry name" value="Translation_prot_SH3-like_sf"/>
</dbReference>
<dbReference type="OrthoDB" id="371863at2157"/>
<keyword evidence="6" id="KW-0689">Ribosomal protein</keyword>
<name>A0A484F2N3_9EURY</name>
<dbReference type="HAMAP" id="MF_00950">
    <property type="entry name" value="Spt5_arch"/>
    <property type="match status" value="1"/>
</dbReference>
<dbReference type="InterPro" id="IPR005100">
    <property type="entry name" value="NGN-domain"/>
</dbReference>
<dbReference type="AlphaFoldDB" id="A0A484F2N3"/>
<evidence type="ECO:0000259" key="5">
    <source>
        <dbReference type="SMART" id="SM00738"/>
    </source>
</evidence>
<dbReference type="SUPFAM" id="SSF50104">
    <property type="entry name" value="Translation proteins SH3-like domain"/>
    <property type="match status" value="1"/>
</dbReference>
<feature type="domain" description="NusG-like N-terminal" evidence="5">
    <location>
        <begin position="9"/>
        <end position="93"/>
    </location>
</feature>
<dbReference type="Proteomes" id="UP000294855">
    <property type="component" value="Unassembled WGS sequence"/>
</dbReference>
<proteinExistence type="inferred from homology"/>
<dbReference type="Gene3D" id="3.30.70.940">
    <property type="entry name" value="NusG, N-terminal domain"/>
    <property type="match status" value="1"/>
</dbReference>
<dbReference type="EMBL" id="SNYS01000010">
    <property type="protein sequence ID" value="TDQ67891.1"/>
    <property type="molecule type" value="Genomic_DNA"/>
</dbReference>
<keyword evidence="6" id="KW-0687">Ribonucleoprotein</keyword>
<dbReference type="CDD" id="cd09887">
    <property type="entry name" value="NGN_Arch"/>
    <property type="match status" value="1"/>
</dbReference>
<dbReference type="SMART" id="SM00738">
    <property type="entry name" value="NGN"/>
    <property type="match status" value="1"/>
</dbReference>
<keyword evidence="7" id="KW-1185">Reference proteome</keyword>
<comment type="subunit">
    <text evidence="3">Heterodimer composed of Spt4 and Spt5. Interacts with RNA polymerase (RNAP).</text>
</comment>
<dbReference type="InterPro" id="IPR036735">
    <property type="entry name" value="NGN_dom_sf"/>
</dbReference>
<dbReference type="Pfam" id="PF03439">
    <property type="entry name" value="Spt5-NGN"/>
    <property type="match status" value="1"/>
</dbReference>
<dbReference type="InterPro" id="IPR014722">
    <property type="entry name" value="Rib_uL2_dom2"/>
</dbReference>
<evidence type="ECO:0000256" key="3">
    <source>
        <dbReference type="HAMAP-Rule" id="MF_00950"/>
    </source>
</evidence>
<dbReference type="RefSeq" id="WP_133517887.1">
    <property type="nucleotide sequence ID" value="NZ_JAHDUW010000001.1"/>
</dbReference>
<comment type="caution">
    <text evidence="6">The sequence shown here is derived from an EMBL/GenBank/DDBJ whole genome shotgun (WGS) entry which is preliminary data.</text>
</comment>
<dbReference type="InterPro" id="IPR011590">
    <property type="entry name" value="Spt5_arc"/>
</dbReference>
<accession>A0A484F2N3</accession>
<dbReference type="GO" id="GO:0006354">
    <property type="term" value="P:DNA-templated transcription elongation"/>
    <property type="evidence" value="ECO:0007669"/>
    <property type="project" value="InterPro"/>
</dbReference>
<dbReference type="NCBIfam" id="TIGR00405">
    <property type="entry name" value="KOW_elon_Spt5"/>
    <property type="match status" value="1"/>
</dbReference>
<comment type="function">
    <text evidence="3">Stimulates transcription elongation.</text>
</comment>
<gene>
    <name evidence="3" type="primary">spt5</name>
    <name evidence="6" type="ORF">C7391_1445</name>
</gene>
<comment type="similarity">
    <text evidence="3">Belongs to the archaeal Spt5 family.</text>
</comment>
<evidence type="ECO:0000256" key="2">
    <source>
        <dbReference type="ARBA" id="ARBA00023163"/>
    </source>
</evidence>
<dbReference type="Gene3D" id="2.30.30.30">
    <property type="match status" value="1"/>
</dbReference>
<evidence type="ECO:0000313" key="6">
    <source>
        <dbReference type="EMBL" id="TDQ67891.1"/>
    </source>
</evidence>
<dbReference type="GO" id="GO:0005840">
    <property type="term" value="C:ribosome"/>
    <property type="evidence" value="ECO:0007669"/>
    <property type="project" value="UniProtKB-KW"/>
</dbReference>
<evidence type="ECO:0000313" key="7">
    <source>
        <dbReference type="Proteomes" id="UP000294855"/>
    </source>
</evidence>
<sequence length="158" mass="17415">MFEEENNDDVNIFIVKTTVNQEKSVAKSMALVAKKEHLDVRAVLAPEELKGYVFVETPRSAVVDSLIQAVPHAKSMLKSPTKLSEIEHFLKPKPISVGITEGSIIEITSGPFKGEKAKVKRIGAGQHDEITVELFDAVVPIPITIRGDTVRVLKKEED</sequence>
<evidence type="ECO:0000256" key="4">
    <source>
        <dbReference type="NCBIfam" id="TIGR00405"/>
    </source>
</evidence>